<dbReference type="SMART" id="SM00214">
    <property type="entry name" value="VWC"/>
    <property type="match status" value="2"/>
</dbReference>
<dbReference type="InterPro" id="IPR052624">
    <property type="entry name" value="CRIM1"/>
</dbReference>
<evidence type="ECO:0000313" key="4">
    <source>
        <dbReference type="Proteomes" id="UP000269221"/>
    </source>
</evidence>
<feature type="domain" description="VWFC" evidence="2">
    <location>
        <begin position="30"/>
        <end position="92"/>
    </location>
</feature>
<reference evidence="3 4" key="1">
    <citation type="submission" date="2018-07" db="EMBL/GenBank/DDBJ databases">
        <title>A high quality draft genome assembly of the barn swallow (H. rustica rustica).</title>
        <authorList>
            <person name="Formenti G."/>
            <person name="Chiara M."/>
            <person name="Poveda L."/>
            <person name="Francoijs K.-J."/>
            <person name="Bonisoli-Alquati A."/>
            <person name="Canova L."/>
            <person name="Gianfranceschi L."/>
            <person name="Horner D.S."/>
            <person name="Saino N."/>
        </authorList>
    </citation>
    <scope>NUCLEOTIDE SEQUENCE [LARGE SCALE GENOMIC DNA]</scope>
    <source>
        <strain evidence="3">Chelidonia</strain>
        <tissue evidence="3">Blood</tissue>
    </source>
</reference>
<gene>
    <name evidence="3" type="ORF">DUI87_08670</name>
</gene>
<comment type="caution">
    <text evidence="3">The sequence shown here is derived from an EMBL/GenBank/DDBJ whole genome shotgun (WGS) entry which is preliminary data.</text>
</comment>
<proteinExistence type="predicted"/>
<dbReference type="Pfam" id="PF00093">
    <property type="entry name" value="VWC"/>
    <property type="match status" value="1"/>
</dbReference>
<dbReference type="AlphaFoldDB" id="A0A3M0KQI8"/>
<keyword evidence="4" id="KW-1185">Reference proteome</keyword>
<dbReference type="Proteomes" id="UP000269221">
    <property type="component" value="Unassembled WGS sequence"/>
</dbReference>
<sequence length="230" mass="24471">MGAPSAAGATLGLLPLLLSAALAAADAASGACVYHGLLFENNTFWKPDSCQDCRCRSGVVTCEPTVCKAPQCDFQKGEVLQIASNKCCPECASRAEGFCQHEGQIHSEEVMVLSPGKCCPECVPKPCSVSGRTFQGEKKVQRPGKCCEECASSQGSCLDGGAVRYHGEMWNSTRCDFCVCQEGKVTCQGAECAKVECAKLFERAACVLLAVNWIIYTNDDGVLSWLSGED</sequence>
<dbReference type="InterPro" id="IPR001007">
    <property type="entry name" value="VWF_dom"/>
</dbReference>
<dbReference type="PANTHER" id="PTHR46439">
    <property type="entry name" value="CYSTEINE-RICH MOTOR NEURON 1 PROTEIN"/>
    <property type="match status" value="1"/>
</dbReference>
<dbReference type="PROSITE" id="PS01208">
    <property type="entry name" value="VWFC_1"/>
    <property type="match status" value="1"/>
</dbReference>
<protein>
    <recommendedName>
        <fullName evidence="2">VWFC domain-containing protein</fullName>
    </recommendedName>
</protein>
<dbReference type="PROSITE" id="PS50184">
    <property type="entry name" value="VWFC_2"/>
    <property type="match status" value="1"/>
</dbReference>
<name>A0A3M0KQI8_HIRRU</name>
<evidence type="ECO:0000259" key="2">
    <source>
        <dbReference type="PROSITE" id="PS50184"/>
    </source>
</evidence>
<evidence type="ECO:0000256" key="1">
    <source>
        <dbReference type="SAM" id="SignalP"/>
    </source>
</evidence>
<dbReference type="PANTHER" id="PTHR46439:SF1">
    <property type="entry name" value="CYSTEINE-RICH MOTOR NEURON 1 PROTEIN"/>
    <property type="match status" value="1"/>
</dbReference>
<accession>A0A3M0KQI8</accession>
<dbReference type="SUPFAM" id="SSF57603">
    <property type="entry name" value="FnI-like domain"/>
    <property type="match status" value="1"/>
</dbReference>
<dbReference type="EMBL" id="QRBI01000105">
    <property type="protein sequence ID" value="RMC13594.1"/>
    <property type="molecule type" value="Genomic_DNA"/>
</dbReference>
<evidence type="ECO:0000313" key="3">
    <source>
        <dbReference type="EMBL" id="RMC13594.1"/>
    </source>
</evidence>
<organism evidence="3 4">
    <name type="scientific">Hirundo rustica rustica</name>
    <dbReference type="NCBI Taxonomy" id="333673"/>
    <lineage>
        <taxon>Eukaryota</taxon>
        <taxon>Metazoa</taxon>
        <taxon>Chordata</taxon>
        <taxon>Craniata</taxon>
        <taxon>Vertebrata</taxon>
        <taxon>Euteleostomi</taxon>
        <taxon>Archelosauria</taxon>
        <taxon>Archosauria</taxon>
        <taxon>Dinosauria</taxon>
        <taxon>Saurischia</taxon>
        <taxon>Theropoda</taxon>
        <taxon>Coelurosauria</taxon>
        <taxon>Aves</taxon>
        <taxon>Neognathae</taxon>
        <taxon>Neoaves</taxon>
        <taxon>Telluraves</taxon>
        <taxon>Australaves</taxon>
        <taxon>Passeriformes</taxon>
        <taxon>Sylvioidea</taxon>
        <taxon>Hirundinidae</taxon>
        <taxon>Hirundo</taxon>
    </lineage>
</organism>
<dbReference type="GO" id="GO:0005886">
    <property type="term" value="C:plasma membrane"/>
    <property type="evidence" value="ECO:0007669"/>
    <property type="project" value="TreeGrafter"/>
</dbReference>
<keyword evidence="1" id="KW-0732">Signal</keyword>
<feature type="chain" id="PRO_5018197614" description="VWFC domain-containing protein" evidence="1">
    <location>
        <begin position="28"/>
        <end position="230"/>
    </location>
</feature>
<dbReference type="Gene3D" id="2.10.70.10">
    <property type="entry name" value="Complement Module, domain 1"/>
    <property type="match status" value="2"/>
</dbReference>
<feature type="signal peptide" evidence="1">
    <location>
        <begin position="1"/>
        <end position="27"/>
    </location>
</feature>
<dbReference type="STRING" id="333673.A0A3M0KQI8"/>
<dbReference type="OrthoDB" id="430044at2759"/>